<dbReference type="Pfam" id="PF02781">
    <property type="entry name" value="G6PD_C"/>
    <property type="match status" value="1"/>
</dbReference>
<dbReference type="EC" id="1.1.1.49" evidence="7"/>
<proteinExistence type="inferred from homology"/>
<dbReference type="PANTHER" id="PTHR23429:SF0">
    <property type="entry name" value="GLUCOSE-6-PHOSPHATE 1-DEHYDROGENASE"/>
    <property type="match status" value="1"/>
</dbReference>
<dbReference type="GO" id="GO:0004345">
    <property type="term" value="F:glucose-6-phosphate dehydrogenase activity"/>
    <property type="evidence" value="ECO:0007669"/>
    <property type="project" value="UniProtKB-UniRule"/>
</dbReference>
<evidence type="ECO:0000259" key="8">
    <source>
        <dbReference type="Pfam" id="PF00479"/>
    </source>
</evidence>
<evidence type="ECO:0000259" key="9">
    <source>
        <dbReference type="Pfam" id="PF02781"/>
    </source>
</evidence>
<dbReference type="PIRSF" id="PIRSF000110">
    <property type="entry name" value="G6PD"/>
    <property type="match status" value="1"/>
</dbReference>
<dbReference type="InterPro" id="IPR001282">
    <property type="entry name" value="G6P_DH"/>
</dbReference>
<dbReference type="InterPro" id="IPR022675">
    <property type="entry name" value="G6P_DH_C"/>
</dbReference>
<feature type="domain" description="Glucose-6-phosphate dehydrogenase C-terminal" evidence="9">
    <location>
        <begin position="215"/>
        <end position="513"/>
    </location>
</feature>
<feature type="binding site" evidence="7">
    <location>
        <position position="204"/>
    </location>
    <ligand>
        <name>substrate</name>
    </ligand>
</feature>
<dbReference type="SUPFAM" id="SSF55347">
    <property type="entry name" value="Glyceraldehyde-3-phosphate dehydrogenase-like, C-terminal domain"/>
    <property type="match status" value="1"/>
</dbReference>
<keyword evidence="6 7" id="KW-0119">Carbohydrate metabolism</keyword>
<keyword evidence="4 7" id="KW-0521">NADP</keyword>
<dbReference type="PANTHER" id="PTHR23429">
    <property type="entry name" value="GLUCOSE-6-PHOSPHATE 1-DEHYDROGENASE G6PD"/>
    <property type="match status" value="1"/>
</dbReference>
<dbReference type="InterPro" id="IPR019796">
    <property type="entry name" value="G6P_DH_AS"/>
</dbReference>
<evidence type="ECO:0000256" key="5">
    <source>
        <dbReference type="ARBA" id="ARBA00023002"/>
    </source>
</evidence>
<accession>A0AAW6TZ47</accession>
<keyword evidence="3 7" id="KW-0313">Glucose metabolism</keyword>
<evidence type="ECO:0000256" key="6">
    <source>
        <dbReference type="ARBA" id="ARBA00023277"/>
    </source>
</evidence>
<comment type="caution">
    <text evidence="7">Lacks conserved residue(s) required for the propagation of feature annotation.</text>
</comment>
<dbReference type="PROSITE" id="PS00069">
    <property type="entry name" value="G6P_DEHYDROGENASE"/>
    <property type="match status" value="1"/>
</dbReference>
<feature type="binding site" evidence="7">
    <location>
        <position position="65"/>
    </location>
    <ligand>
        <name>NADP(+)</name>
        <dbReference type="ChEBI" id="CHEBI:58349"/>
    </ligand>
</feature>
<dbReference type="RefSeq" id="WP_349243696.1">
    <property type="nucleotide sequence ID" value="NZ_JASCXX010000004.1"/>
</dbReference>
<dbReference type="Gene3D" id="3.30.360.10">
    <property type="entry name" value="Dihydrodipicolinate Reductase, domain 2"/>
    <property type="match status" value="1"/>
</dbReference>
<feature type="binding site" evidence="7">
    <location>
        <position position="261"/>
    </location>
    <ligand>
        <name>substrate</name>
    </ligand>
</feature>
<organism evidence="10 11">
    <name type="scientific">Anaerobaca lacustris</name>
    <dbReference type="NCBI Taxonomy" id="3044600"/>
    <lineage>
        <taxon>Bacteria</taxon>
        <taxon>Pseudomonadati</taxon>
        <taxon>Planctomycetota</taxon>
        <taxon>Phycisphaerae</taxon>
        <taxon>Sedimentisphaerales</taxon>
        <taxon>Anaerobacaceae</taxon>
        <taxon>Anaerobaca</taxon>
    </lineage>
</organism>
<dbReference type="NCBIfam" id="TIGR00871">
    <property type="entry name" value="zwf"/>
    <property type="match status" value="1"/>
</dbReference>
<keyword evidence="5 7" id="KW-0560">Oxidoreductase</keyword>
<dbReference type="InterPro" id="IPR036291">
    <property type="entry name" value="NAD(P)-bd_dom_sf"/>
</dbReference>
<comment type="caution">
    <text evidence="10">The sequence shown here is derived from an EMBL/GenBank/DDBJ whole genome shotgun (WGS) entry which is preliminary data.</text>
</comment>
<feature type="binding site" evidence="7">
    <location>
        <position position="366"/>
    </location>
    <ligand>
        <name>substrate</name>
    </ligand>
</feature>
<feature type="binding site" evidence="7">
    <location>
        <position position="174"/>
    </location>
    <ligand>
        <name>NADP(+)</name>
        <dbReference type="ChEBI" id="CHEBI:58349"/>
    </ligand>
</feature>
<dbReference type="GO" id="GO:0006006">
    <property type="term" value="P:glucose metabolic process"/>
    <property type="evidence" value="ECO:0007669"/>
    <property type="project" value="UniProtKB-KW"/>
</dbReference>
<evidence type="ECO:0000256" key="4">
    <source>
        <dbReference type="ARBA" id="ARBA00022857"/>
    </source>
</evidence>
<dbReference type="InterPro" id="IPR022674">
    <property type="entry name" value="G6P_DH_NAD-bd"/>
</dbReference>
<gene>
    <name evidence="7 10" type="primary">zwf</name>
    <name evidence="10" type="ORF">QJ522_04470</name>
</gene>
<keyword evidence="11" id="KW-1185">Reference proteome</keyword>
<evidence type="ECO:0000313" key="11">
    <source>
        <dbReference type="Proteomes" id="UP001431776"/>
    </source>
</evidence>
<dbReference type="HAMAP" id="MF_00966">
    <property type="entry name" value="G6PD"/>
    <property type="match status" value="1"/>
</dbReference>
<evidence type="ECO:0000313" key="10">
    <source>
        <dbReference type="EMBL" id="MDI6448288.1"/>
    </source>
</evidence>
<feature type="binding site" evidence="7">
    <location>
        <position position="208"/>
    </location>
    <ligand>
        <name>substrate</name>
    </ligand>
</feature>
<evidence type="ECO:0000256" key="1">
    <source>
        <dbReference type="ARBA" id="ARBA00004937"/>
    </source>
</evidence>
<name>A0AAW6TZ47_9BACT</name>
<sequence>MTVQDIHPSVAAMEIVCAETAAPPTAMVVFGASGDLVTRKLLPSLAQIQERGLLSEHFCLIGCGRTEYSDEQFRRIARDALGEYAKGIPHDTAASFVEKLYYVSGDYNDPTLYQRIKDRLAELKHRHDVHGCDVFYLAVPPVLYGSISEHLGAAGLSCKDQPDCHQQARLVVEKPFGRDLASATELNRVLDKWFKEEQIYRIDHYLGKETVQNLMIFRFANGLFEPVWNRSHIDNIQITIAETLGVEHRASYYDQSGALRDMFQNHMLQMLALVAMEPPSSFDADRVRDEKAKLLRSIRPFQLDAWNSPFVRGRYGAGVVNGQEVPPYRDEPGVAADSITETFVAARLFVDNWRWKDVPFYLRTGKRLARKSTEIAITFKQVPHSLFGSVGLDELPANILVFRIQPEEGMSLHFQAKRPGSKICMGTLNMSFAYKDIFNADMPEAYERLLLDCMTGDQTLFTRFDAVDLAWRLLTPVLDAWHDGKTPLPEYPAGSESFPQADALPAADGHRWRRL</sequence>
<dbReference type="AlphaFoldDB" id="A0AAW6TZ47"/>
<dbReference type="NCBIfam" id="NF009492">
    <property type="entry name" value="PRK12853.1-3"/>
    <property type="match status" value="1"/>
</dbReference>
<feature type="binding site" evidence="7">
    <location>
        <position position="371"/>
    </location>
    <ligand>
        <name>substrate</name>
    </ligand>
</feature>
<evidence type="ECO:0000256" key="2">
    <source>
        <dbReference type="ARBA" id="ARBA00009975"/>
    </source>
</evidence>
<dbReference type="Proteomes" id="UP001431776">
    <property type="component" value="Unassembled WGS sequence"/>
</dbReference>
<comment type="function">
    <text evidence="7">Catalyzes the oxidation of glucose 6-phosphate to 6-phosphogluconolactone.</text>
</comment>
<reference evidence="10" key="1">
    <citation type="submission" date="2023-05" db="EMBL/GenBank/DDBJ databases">
        <title>Anaerotaeda fermentans gen. nov., sp. nov., a novel anaerobic planctomycete of the new family within the order Sedimentisphaerales isolated from Taman Peninsula, Russia.</title>
        <authorList>
            <person name="Khomyakova M.A."/>
            <person name="Merkel A.Y."/>
            <person name="Slobodkin A.I."/>
        </authorList>
    </citation>
    <scope>NUCLEOTIDE SEQUENCE</scope>
    <source>
        <strain evidence="10">M17dextr</strain>
    </source>
</reference>
<comment type="catalytic activity">
    <reaction evidence="7">
        <text>D-glucose 6-phosphate + NADP(+) = 6-phospho-D-glucono-1,5-lactone + NADPH + H(+)</text>
        <dbReference type="Rhea" id="RHEA:15841"/>
        <dbReference type="ChEBI" id="CHEBI:15378"/>
        <dbReference type="ChEBI" id="CHEBI:57783"/>
        <dbReference type="ChEBI" id="CHEBI:57955"/>
        <dbReference type="ChEBI" id="CHEBI:58349"/>
        <dbReference type="ChEBI" id="CHEBI:61548"/>
        <dbReference type="EC" id="1.1.1.49"/>
    </reaction>
</comment>
<dbReference type="Pfam" id="PF00479">
    <property type="entry name" value="G6PD_N"/>
    <property type="match status" value="1"/>
</dbReference>
<feature type="active site" description="Proton acceptor" evidence="7">
    <location>
        <position position="266"/>
    </location>
</feature>
<feature type="domain" description="Glucose-6-phosphate dehydrogenase NAD-binding" evidence="8">
    <location>
        <begin position="28"/>
        <end position="213"/>
    </location>
</feature>
<dbReference type="SUPFAM" id="SSF51735">
    <property type="entry name" value="NAD(P)-binding Rossmann-fold domains"/>
    <property type="match status" value="1"/>
</dbReference>
<comment type="pathway">
    <text evidence="1 7">Carbohydrate degradation; pentose phosphate pathway; D-ribulose 5-phosphate from D-glucose 6-phosphate (oxidative stage): step 1/3.</text>
</comment>
<protein>
    <recommendedName>
        <fullName evidence="7">Glucose-6-phosphate 1-dehydrogenase</fullName>
        <shortName evidence="7">G6PD</shortName>
        <ecNumber evidence="7">1.1.1.49</ecNumber>
    </recommendedName>
</protein>
<dbReference type="GO" id="GO:0009051">
    <property type="term" value="P:pentose-phosphate shunt, oxidative branch"/>
    <property type="evidence" value="ECO:0007669"/>
    <property type="project" value="TreeGrafter"/>
</dbReference>
<dbReference type="PRINTS" id="PR00079">
    <property type="entry name" value="G6PDHDRGNASE"/>
</dbReference>
<dbReference type="EMBL" id="JASCXX010000004">
    <property type="protein sequence ID" value="MDI6448288.1"/>
    <property type="molecule type" value="Genomic_DNA"/>
</dbReference>
<dbReference type="GO" id="GO:0050661">
    <property type="term" value="F:NADP binding"/>
    <property type="evidence" value="ECO:0007669"/>
    <property type="project" value="UniProtKB-UniRule"/>
</dbReference>
<evidence type="ECO:0000256" key="3">
    <source>
        <dbReference type="ARBA" id="ARBA00022526"/>
    </source>
</evidence>
<feature type="binding site" evidence="7">
    <location>
        <position position="242"/>
    </location>
    <ligand>
        <name>substrate</name>
    </ligand>
</feature>
<dbReference type="GO" id="GO:0005829">
    <property type="term" value="C:cytosol"/>
    <property type="evidence" value="ECO:0007669"/>
    <property type="project" value="TreeGrafter"/>
</dbReference>
<evidence type="ECO:0000256" key="7">
    <source>
        <dbReference type="HAMAP-Rule" id="MF_00966"/>
    </source>
</evidence>
<comment type="similarity">
    <text evidence="2 7">Belongs to the glucose-6-phosphate dehydrogenase family.</text>
</comment>
<dbReference type="Gene3D" id="3.40.50.720">
    <property type="entry name" value="NAD(P)-binding Rossmann-like Domain"/>
    <property type="match status" value="1"/>
</dbReference>